<evidence type="ECO:0000313" key="1">
    <source>
        <dbReference type="EMBL" id="AJD93566.1"/>
    </source>
</evidence>
<dbReference type="EMBL" id="CP009417">
    <property type="protein sequence ID" value="AJD93566.1"/>
    <property type="molecule type" value="Genomic_DNA"/>
</dbReference>
<dbReference type="InterPro" id="IPR027417">
    <property type="entry name" value="P-loop_NTPase"/>
</dbReference>
<dbReference type="AlphaFoldDB" id="A0A0B5AU21"/>
<protein>
    <submittedName>
        <fullName evidence="1">Uncharacterized protein</fullName>
    </submittedName>
</protein>
<dbReference type="SUPFAM" id="SSF52540">
    <property type="entry name" value="P-loop containing nucleoside triphosphate hydrolases"/>
    <property type="match status" value="1"/>
</dbReference>
<geneLocation type="plasmid" evidence="2"/>
<dbReference type="KEGG" id="jeo:JMA_42490"/>
<name>A0A0B5AU21_9BACL</name>
<accession>A0A0B5AU21</accession>
<dbReference type="HOGENOM" id="CLU_110610_0_0_9"/>
<dbReference type="Gene3D" id="3.40.50.300">
    <property type="entry name" value="P-loop containing nucleotide triphosphate hydrolases"/>
    <property type="match status" value="1"/>
</dbReference>
<dbReference type="Proteomes" id="UP000031449">
    <property type="component" value="Plasmid unnamed"/>
</dbReference>
<dbReference type="BioCyc" id="JESP1508404:G14D9-13572-MONOMER"/>
<gene>
    <name evidence="1" type="ORF">JMA_42490</name>
</gene>
<keyword evidence="2" id="KW-1185">Reference proteome</keyword>
<evidence type="ECO:0000313" key="2">
    <source>
        <dbReference type="Proteomes" id="UP000031449"/>
    </source>
</evidence>
<proteinExistence type="predicted"/>
<reference evidence="1 2" key="1">
    <citation type="submission" date="2014-08" db="EMBL/GenBank/DDBJ databases">
        <title>Complete genome of a marine bacteria Jeotgalibacillus malaysiensis.</title>
        <authorList>
            <person name="Yaakop A.S."/>
            <person name="Chan K.-G."/>
            <person name="Goh K.M."/>
        </authorList>
    </citation>
    <scope>NUCLEOTIDE SEQUENCE [LARGE SCALE GENOMIC DNA]</scope>
    <source>
        <strain evidence="1 2">D5</strain>
        <plasmid evidence="2">Plasmid</plasmid>
    </source>
</reference>
<keyword evidence="1" id="KW-0614">Plasmid</keyword>
<organism evidence="1 2">
    <name type="scientific">Jeotgalibacillus malaysiensis</name>
    <dbReference type="NCBI Taxonomy" id="1508404"/>
    <lineage>
        <taxon>Bacteria</taxon>
        <taxon>Bacillati</taxon>
        <taxon>Bacillota</taxon>
        <taxon>Bacilli</taxon>
        <taxon>Bacillales</taxon>
        <taxon>Caryophanaceae</taxon>
        <taxon>Jeotgalibacillus</taxon>
    </lineage>
</organism>
<sequence length="199" mass="22389">MKTHAEEMALESLKEQKSKQEMELFKVQRENYNKKVVKELLEKSSDEARKNGKEVLEKTATNSVQMVLGDKYSVQIKLDSQRGVPTADVDIVKDTSKGKMVIEAMEEGGGIRDILSLSTFVSNGMLVGEDNKSPNFFDEPTKFVSAEHKPAVANFMKELVDYTEKQTMLVTHDLEYLPSVGDTVYLVEIEDGVSKMTKQ</sequence>